<evidence type="ECO:0000256" key="1">
    <source>
        <dbReference type="SAM" id="MobiDB-lite"/>
    </source>
</evidence>
<dbReference type="Proteomes" id="UP000249757">
    <property type="component" value="Unassembled WGS sequence"/>
</dbReference>
<organism evidence="2 3">
    <name type="scientific">Pyrenophora tritici-repentis</name>
    <dbReference type="NCBI Taxonomy" id="45151"/>
    <lineage>
        <taxon>Eukaryota</taxon>
        <taxon>Fungi</taxon>
        <taxon>Dikarya</taxon>
        <taxon>Ascomycota</taxon>
        <taxon>Pezizomycotina</taxon>
        <taxon>Dothideomycetes</taxon>
        <taxon>Pleosporomycetidae</taxon>
        <taxon>Pleosporales</taxon>
        <taxon>Pleosporineae</taxon>
        <taxon>Pleosporaceae</taxon>
        <taxon>Pyrenophora</taxon>
    </lineage>
</organism>
<gene>
    <name evidence="2" type="ORF">Ptr86124_008525</name>
</gene>
<evidence type="ECO:0000313" key="2">
    <source>
        <dbReference type="EMBL" id="KAI1512559.1"/>
    </source>
</evidence>
<feature type="region of interest" description="Disordered" evidence="1">
    <location>
        <begin position="1"/>
        <end position="50"/>
    </location>
</feature>
<proteinExistence type="predicted"/>
<reference evidence="3" key="1">
    <citation type="journal article" date="2022" name="Microb. Genom.">
        <title>A global pangenome for the wheat fungal pathogen Pyrenophora tritici-repentis and prediction of effector protein structural homology.</title>
        <authorList>
            <person name="Moolhuijzen P.M."/>
            <person name="See P.T."/>
            <person name="Shi G."/>
            <person name="Powell H.R."/>
            <person name="Cockram J."/>
            <person name="Jorgensen L.N."/>
            <person name="Benslimane H."/>
            <person name="Strelkov S.E."/>
            <person name="Turner J."/>
            <person name="Liu Z."/>
            <person name="Moffat C.S."/>
        </authorList>
    </citation>
    <scope>NUCLEOTIDE SEQUENCE [LARGE SCALE GENOMIC DNA]</scope>
</reference>
<protein>
    <submittedName>
        <fullName evidence="2">Uncharacterized protein</fullName>
    </submittedName>
</protein>
<name>A0A5M9KWF4_9PLEO</name>
<evidence type="ECO:0000313" key="3">
    <source>
        <dbReference type="Proteomes" id="UP000249757"/>
    </source>
</evidence>
<comment type="caution">
    <text evidence="2">The sequence shown here is derived from an EMBL/GenBank/DDBJ whole genome shotgun (WGS) entry which is preliminary data.</text>
</comment>
<dbReference type="EMBL" id="NRDI02000011">
    <property type="protein sequence ID" value="KAI1512559.1"/>
    <property type="molecule type" value="Genomic_DNA"/>
</dbReference>
<feature type="compositionally biased region" description="Basic and acidic residues" evidence="1">
    <location>
        <begin position="32"/>
        <end position="41"/>
    </location>
</feature>
<accession>A0A5M9KWF4</accession>
<dbReference type="AlphaFoldDB" id="A0A5M9KWF4"/>
<sequence>MDSPDSSCTNQSETMSELERAYERNWTPELNPEEKAQRIHDNPPTTAYPPIVITGEARHNHVGMWKDLISQTKFVYGYHQEYDVITERTAHRDDD</sequence>
<keyword evidence="3" id="KW-1185">Reference proteome</keyword>
<feature type="compositionally biased region" description="Polar residues" evidence="1">
    <location>
        <begin position="1"/>
        <end position="15"/>
    </location>
</feature>